<evidence type="ECO:0000256" key="1">
    <source>
        <dbReference type="SAM" id="MobiDB-lite"/>
    </source>
</evidence>
<name>A0AAD9I1F3_9PEZI</name>
<sequence length="66" mass="7414">MSTMSDLVRTESFETTSTVPSSLLRRTLSKKVAKSVIGVLRRTVPLVTSRTRSWTVTSKTRMPLED</sequence>
<accession>A0AAD9I1F3</accession>
<organism evidence="2 3">
    <name type="scientific">Phyllachora maydis</name>
    <dbReference type="NCBI Taxonomy" id="1825666"/>
    <lineage>
        <taxon>Eukaryota</taxon>
        <taxon>Fungi</taxon>
        <taxon>Dikarya</taxon>
        <taxon>Ascomycota</taxon>
        <taxon>Pezizomycotina</taxon>
        <taxon>Sordariomycetes</taxon>
        <taxon>Sordariomycetidae</taxon>
        <taxon>Phyllachorales</taxon>
        <taxon>Phyllachoraceae</taxon>
        <taxon>Phyllachora</taxon>
    </lineage>
</organism>
<dbReference type="EMBL" id="JAQQPM010000003">
    <property type="protein sequence ID" value="KAK2069193.1"/>
    <property type="molecule type" value="Genomic_DNA"/>
</dbReference>
<dbReference type="Proteomes" id="UP001217918">
    <property type="component" value="Unassembled WGS sequence"/>
</dbReference>
<protein>
    <submittedName>
        <fullName evidence="2">Uncharacterized protein</fullName>
    </submittedName>
</protein>
<dbReference type="AlphaFoldDB" id="A0AAD9I1F3"/>
<feature type="region of interest" description="Disordered" evidence="1">
    <location>
        <begin position="1"/>
        <end position="20"/>
    </location>
</feature>
<proteinExistence type="predicted"/>
<comment type="caution">
    <text evidence="2">The sequence shown here is derived from an EMBL/GenBank/DDBJ whole genome shotgun (WGS) entry which is preliminary data.</text>
</comment>
<evidence type="ECO:0000313" key="2">
    <source>
        <dbReference type="EMBL" id="KAK2069193.1"/>
    </source>
</evidence>
<reference evidence="2" key="1">
    <citation type="journal article" date="2023" name="Mol. Plant Microbe Interact.">
        <title>Elucidating the Obligate Nature and Biological Capacity of an Invasive Fungal Corn Pathogen.</title>
        <authorList>
            <person name="MacCready J.S."/>
            <person name="Roggenkamp E.M."/>
            <person name="Gdanetz K."/>
            <person name="Chilvers M.I."/>
        </authorList>
    </citation>
    <scope>NUCLEOTIDE SEQUENCE</scope>
    <source>
        <strain evidence="2">PM02</strain>
    </source>
</reference>
<gene>
    <name evidence="2" type="ORF">P8C59_003796</name>
</gene>
<keyword evidence="3" id="KW-1185">Reference proteome</keyword>
<evidence type="ECO:0000313" key="3">
    <source>
        <dbReference type="Proteomes" id="UP001217918"/>
    </source>
</evidence>